<keyword evidence="8" id="KW-0472">Membrane</keyword>
<dbReference type="InterPro" id="IPR036396">
    <property type="entry name" value="Cyt_P450_sf"/>
</dbReference>
<protein>
    <recommendedName>
        <fullName evidence="11">Cytochrome P450</fullName>
    </recommendedName>
</protein>
<dbReference type="GO" id="GO:0005506">
    <property type="term" value="F:iron ion binding"/>
    <property type="evidence" value="ECO:0007669"/>
    <property type="project" value="InterPro"/>
</dbReference>
<dbReference type="STRING" id="1036612.A0A1L9T2J8"/>
<evidence type="ECO:0000256" key="3">
    <source>
        <dbReference type="ARBA" id="ARBA00022723"/>
    </source>
</evidence>
<dbReference type="EMBL" id="KV878597">
    <property type="protein sequence ID" value="OJJ53639.1"/>
    <property type="molecule type" value="Genomic_DNA"/>
</dbReference>
<sequence length="521" mass="58365">MTLTVELGSSLMAATTIVSSHPFQTVVGLVMIYWIHIFLVAFFLSPVRHIPGPWWARVSRLPLLWATYKRRRSWYAASLLDQYGPIVVIAPNQIHTNDDTAMKIIYNRNSRKTPFYESMGSWKGIKSTLGFVDYPTAAPTRNNLIKCFQNRNLEKLVDSMAGHITEFCDLVSSYAKAQSNVDGVVVFRLLALDIVTDVLWGEQKTLISHASDSTPVFLRRFHAFSSWNALQSFIPCLDTLVKYFGSGRLRQLRSDCADMDITAREALARWESLPSTGRHDKDVLSMLQSMNAVEDPEKRIPSDHIPAYIVEMLAAGSSTTSHTAAFACHQLARHPEAQVALREELSTTFPDSSAIDERKMLDLPFLEGVLYETMRMFPMIPGPLERYLGDGIQVAGYDVPPGVIASTSALDQGRLEEIYPEASKWKPERWFTASERMRLNWIPFGHGCRACPGSNLAITELKYILGTIFCHFRVETAAGHENEQLELADVFAAGSKSGHVWLKFLPAEATAKAVKGDLERS</sequence>
<evidence type="ECO:0000256" key="8">
    <source>
        <dbReference type="SAM" id="Phobius"/>
    </source>
</evidence>
<feature type="transmembrane region" description="Helical" evidence="8">
    <location>
        <begin position="26"/>
        <end position="47"/>
    </location>
</feature>
<dbReference type="RefSeq" id="XP_040697445.1">
    <property type="nucleotide sequence ID" value="XM_040853032.1"/>
</dbReference>
<proteinExistence type="inferred from homology"/>
<dbReference type="Pfam" id="PF00067">
    <property type="entry name" value="p450"/>
    <property type="match status" value="1"/>
</dbReference>
<evidence type="ECO:0000256" key="1">
    <source>
        <dbReference type="ARBA" id="ARBA00001971"/>
    </source>
</evidence>
<dbReference type="GO" id="GO:0020037">
    <property type="term" value="F:heme binding"/>
    <property type="evidence" value="ECO:0007669"/>
    <property type="project" value="InterPro"/>
</dbReference>
<accession>A0A1L9T2J8</accession>
<evidence type="ECO:0000256" key="4">
    <source>
        <dbReference type="ARBA" id="ARBA00023002"/>
    </source>
</evidence>
<dbReference type="InterPro" id="IPR001128">
    <property type="entry name" value="Cyt_P450"/>
</dbReference>
<gene>
    <name evidence="9" type="ORF">ASPSYDRAFT_94839</name>
</gene>
<reference evidence="10" key="1">
    <citation type="journal article" date="2017" name="Genome Biol.">
        <title>Comparative genomics reveals high biological diversity and specific adaptations in the industrially and medically important fungal genus Aspergillus.</title>
        <authorList>
            <person name="de Vries R.P."/>
            <person name="Riley R."/>
            <person name="Wiebenga A."/>
            <person name="Aguilar-Osorio G."/>
            <person name="Amillis S."/>
            <person name="Uchima C.A."/>
            <person name="Anderluh G."/>
            <person name="Asadollahi M."/>
            <person name="Askin M."/>
            <person name="Barry K."/>
            <person name="Battaglia E."/>
            <person name="Bayram O."/>
            <person name="Benocci T."/>
            <person name="Braus-Stromeyer S.A."/>
            <person name="Caldana C."/>
            <person name="Canovas D."/>
            <person name="Cerqueira G.C."/>
            <person name="Chen F."/>
            <person name="Chen W."/>
            <person name="Choi C."/>
            <person name="Clum A."/>
            <person name="Dos Santos R.A."/>
            <person name="Damasio A.R."/>
            <person name="Diallinas G."/>
            <person name="Emri T."/>
            <person name="Fekete E."/>
            <person name="Flipphi M."/>
            <person name="Freyberg S."/>
            <person name="Gallo A."/>
            <person name="Gournas C."/>
            <person name="Habgood R."/>
            <person name="Hainaut M."/>
            <person name="Harispe M.L."/>
            <person name="Henrissat B."/>
            <person name="Hilden K.S."/>
            <person name="Hope R."/>
            <person name="Hossain A."/>
            <person name="Karabika E."/>
            <person name="Karaffa L."/>
            <person name="Karanyi Z."/>
            <person name="Krasevec N."/>
            <person name="Kuo A."/>
            <person name="Kusch H."/>
            <person name="LaButti K."/>
            <person name="Lagendijk E.L."/>
            <person name="Lapidus A."/>
            <person name="Levasseur A."/>
            <person name="Lindquist E."/>
            <person name="Lipzen A."/>
            <person name="Logrieco A.F."/>
            <person name="MacCabe A."/>
            <person name="Maekelae M.R."/>
            <person name="Malavazi I."/>
            <person name="Melin P."/>
            <person name="Meyer V."/>
            <person name="Mielnichuk N."/>
            <person name="Miskei M."/>
            <person name="Molnar A.P."/>
            <person name="Mule G."/>
            <person name="Ngan C.Y."/>
            <person name="Orejas M."/>
            <person name="Orosz E."/>
            <person name="Ouedraogo J.P."/>
            <person name="Overkamp K.M."/>
            <person name="Park H.-S."/>
            <person name="Perrone G."/>
            <person name="Piumi F."/>
            <person name="Punt P.J."/>
            <person name="Ram A.F."/>
            <person name="Ramon A."/>
            <person name="Rauscher S."/>
            <person name="Record E."/>
            <person name="Riano-Pachon D.M."/>
            <person name="Robert V."/>
            <person name="Roehrig J."/>
            <person name="Ruller R."/>
            <person name="Salamov A."/>
            <person name="Salih N.S."/>
            <person name="Samson R.A."/>
            <person name="Sandor E."/>
            <person name="Sanguinetti M."/>
            <person name="Schuetze T."/>
            <person name="Sepcic K."/>
            <person name="Shelest E."/>
            <person name="Sherlock G."/>
            <person name="Sophianopoulou V."/>
            <person name="Squina F.M."/>
            <person name="Sun H."/>
            <person name="Susca A."/>
            <person name="Todd R.B."/>
            <person name="Tsang A."/>
            <person name="Unkles S.E."/>
            <person name="van de Wiele N."/>
            <person name="van Rossen-Uffink D."/>
            <person name="Oliveira J.V."/>
            <person name="Vesth T.C."/>
            <person name="Visser J."/>
            <person name="Yu J.-H."/>
            <person name="Zhou M."/>
            <person name="Andersen M.R."/>
            <person name="Archer D.B."/>
            <person name="Baker S.E."/>
            <person name="Benoit I."/>
            <person name="Brakhage A.A."/>
            <person name="Braus G.H."/>
            <person name="Fischer R."/>
            <person name="Frisvad J.C."/>
            <person name="Goldman G.H."/>
            <person name="Houbraken J."/>
            <person name="Oakley B."/>
            <person name="Pocsi I."/>
            <person name="Scazzocchio C."/>
            <person name="Seiboth B."/>
            <person name="vanKuyk P.A."/>
            <person name="Wortman J."/>
            <person name="Dyer P.S."/>
            <person name="Grigoriev I.V."/>
        </authorList>
    </citation>
    <scope>NUCLEOTIDE SEQUENCE [LARGE SCALE GENOMIC DNA]</scope>
    <source>
        <strain evidence="10">CBS 593.65</strain>
    </source>
</reference>
<evidence type="ECO:0000256" key="7">
    <source>
        <dbReference type="RuleBase" id="RU000461"/>
    </source>
</evidence>
<keyword evidence="4 7" id="KW-0560">Oxidoreductase</keyword>
<comment type="cofactor">
    <cofactor evidence="1 6">
        <name>heme</name>
        <dbReference type="ChEBI" id="CHEBI:30413"/>
    </cofactor>
</comment>
<dbReference type="SUPFAM" id="SSF48264">
    <property type="entry name" value="Cytochrome P450"/>
    <property type="match status" value="1"/>
</dbReference>
<dbReference type="PANTHER" id="PTHR24305:SF235">
    <property type="entry name" value="CYTOCHROME P450 MONOOXYGENASE APDB-RELATED"/>
    <property type="match status" value="1"/>
</dbReference>
<comment type="similarity">
    <text evidence="2 7">Belongs to the cytochrome P450 family.</text>
</comment>
<dbReference type="GO" id="GO:0016705">
    <property type="term" value="F:oxidoreductase activity, acting on paired donors, with incorporation or reduction of molecular oxygen"/>
    <property type="evidence" value="ECO:0007669"/>
    <property type="project" value="InterPro"/>
</dbReference>
<keyword evidence="8" id="KW-1133">Transmembrane helix</keyword>
<evidence type="ECO:0000256" key="6">
    <source>
        <dbReference type="PIRSR" id="PIRSR602401-1"/>
    </source>
</evidence>
<dbReference type="InterPro" id="IPR050121">
    <property type="entry name" value="Cytochrome_P450_monoxygenase"/>
</dbReference>
<organism evidence="9 10">
    <name type="scientific">Aspergillus sydowii CBS 593.65</name>
    <dbReference type="NCBI Taxonomy" id="1036612"/>
    <lineage>
        <taxon>Eukaryota</taxon>
        <taxon>Fungi</taxon>
        <taxon>Dikarya</taxon>
        <taxon>Ascomycota</taxon>
        <taxon>Pezizomycotina</taxon>
        <taxon>Eurotiomycetes</taxon>
        <taxon>Eurotiomycetidae</taxon>
        <taxon>Eurotiales</taxon>
        <taxon>Aspergillaceae</taxon>
        <taxon>Aspergillus</taxon>
        <taxon>Aspergillus subgen. Nidulantes</taxon>
    </lineage>
</organism>
<keyword evidence="6 7" id="KW-0349">Heme</keyword>
<evidence type="ECO:0000256" key="5">
    <source>
        <dbReference type="ARBA" id="ARBA00023004"/>
    </source>
</evidence>
<evidence type="ECO:0000313" key="9">
    <source>
        <dbReference type="EMBL" id="OJJ53639.1"/>
    </source>
</evidence>
<evidence type="ECO:0000313" key="10">
    <source>
        <dbReference type="Proteomes" id="UP000184356"/>
    </source>
</evidence>
<keyword evidence="7" id="KW-0503">Monooxygenase</keyword>
<dbReference type="PANTHER" id="PTHR24305">
    <property type="entry name" value="CYTOCHROME P450"/>
    <property type="match status" value="1"/>
</dbReference>
<dbReference type="PROSITE" id="PS00086">
    <property type="entry name" value="CYTOCHROME_P450"/>
    <property type="match status" value="1"/>
</dbReference>
<keyword evidence="8" id="KW-0812">Transmembrane</keyword>
<dbReference type="Gene3D" id="1.10.630.10">
    <property type="entry name" value="Cytochrome P450"/>
    <property type="match status" value="1"/>
</dbReference>
<dbReference type="GeneID" id="63769105"/>
<evidence type="ECO:0000256" key="2">
    <source>
        <dbReference type="ARBA" id="ARBA00010617"/>
    </source>
</evidence>
<dbReference type="Proteomes" id="UP000184356">
    <property type="component" value="Unassembled WGS sequence"/>
</dbReference>
<feature type="binding site" description="axial binding residue" evidence="6">
    <location>
        <position position="451"/>
    </location>
    <ligand>
        <name>heme</name>
        <dbReference type="ChEBI" id="CHEBI:30413"/>
    </ligand>
    <ligandPart>
        <name>Fe</name>
        <dbReference type="ChEBI" id="CHEBI:18248"/>
    </ligandPart>
</feature>
<dbReference type="GO" id="GO:0044550">
    <property type="term" value="P:secondary metabolite biosynthetic process"/>
    <property type="evidence" value="ECO:0007669"/>
    <property type="project" value="UniProtKB-ARBA"/>
</dbReference>
<dbReference type="InterPro" id="IPR002401">
    <property type="entry name" value="Cyt_P450_E_grp-I"/>
</dbReference>
<dbReference type="OrthoDB" id="1470350at2759"/>
<dbReference type="PRINTS" id="PR00463">
    <property type="entry name" value="EP450I"/>
</dbReference>
<dbReference type="PRINTS" id="PR00385">
    <property type="entry name" value="P450"/>
</dbReference>
<keyword evidence="3 6" id="KW-0479">Metal-binding</keyword>
<name>A0A1L9T2J8_9EURO</name>
<keyword evidence="5 6" id="KW-0408">Iron</keyword>
<dbReference type="GO" id="GO:0004497">
    <property type="term" value="F:monooxygenase activity"/>
    <property type="evidence" value="ECO:0007669"/>
    <property type="project" value="UniProtKB-KW"/>
</dbReference>
<dbReference type="AlphaFoldDB" id="A0A1L9T2J8"/>
<dbReference type="VEuPathDB" id="FungiDB:ASPSYDRAFT_94839"/>
<dbReference type="InterPro" id="IPR017972">
    <property type="entry name" value="Cyt_P450_CS"/>
</dbReference>
<keyword evidence="10" id="KW-1185">Reference proteome</keyword>
<evidence type="ECO:0008006" key="11">
    <source>
        <dbReference type="Google" id="ProtNLM"/>
    </source>
</evidence>